<evidence type="ECO:0000313" key="2">
    <source>
        <dbReference type="Proteomes" id="UP001196413"/>
    </source>
</evidence>
<reference evidence="1" key="1">
    <citation type="submission" date="2021-06" db="EMBL/GenBank/DDBJ databases">
        <title>Parelaphostrongylus tenuis whole genome reference sequence.</title>
        <authorList>
            <person name="Garwood T.J."/>
            <person name="Larsen P.A."/>
            <person name="Fountain-Jones N.M."/>
            <person name="Garbe J.R."/>
            <person name="Macchietto M.G."/>
            <person name="Kania S.A."/>
            <person name="Gerhold R.W."/>
            <person name="Richards J.E."/>
            <person name="Wolf T.M."/>
        </authorList>
    </citation>
    <scope>NUCLEOTIDE SEQUENCE</scope>
    <source>
        <strain evidence="1">MNPRO001-30</strain>
        <tissue evidence="1">Meninges</tissue>
    </source>
</reference>
<proteinExistence type="predicted"/>
<dbReference type="EMBL" id="JAHQIW010004999">
    <property type="protein sequence ID" value="KAJ1364503.1"/>
    <property type="molecule type" value="Genomic_DNA"/>
</dbReference>
<protein>
    <submittedName>
        <fullName evidence="1">Uncharacterized protein</fullName>
    </submittedName>
</protein>
<keyword evidence="2" id="KW-1185">Reference proteome</keyword>
<dbReference type="Proteomes" id="UP001196413">
    <property type="component" value="Unassembled WGS sequence"/>
</dbReference>
<accession>A0AAD5MYH7</accession>
<dbReference type="AlphaFoldDB" id="A0AAD5MYH7"/>
<evidence type="ECO:0000313" key="1">
    <source>
        <dbReference type="EMBL" id="KAJ1364503.1"/>
    </source>
</evidence>
<name>A0AAD5MYH7_PARTN</name>
<gene>
    <name evidence="1" type="ORF">KIN20_024624</name>
</gene>
<sequence>MGDGRVNDKPYASDISSPHRFNRLRVSTCLWIYKNVTMVNREVLETSFLYIFNYVPFPTIGADRRTLGNVVLIAANKVGAVPSQPPPRSIVLSHDRLHQRSIMANLTSTSLYTSSENITVSLITATKYEVIFQTRQAEDEV</sequence>
<comment type="caution">
    <text evidence="1">The sequence shown here is derived from an EMBL/GenBank/DDBJ whole genome shotgun (WGS) entry which is preliminary data.</text>
</comment>
<organism evidence="1 2">
    <name type="scientific">Parelaphostrongylus tenuis</name>
    <name type="common">Meningeal worm</name>
    <dbReference type="NCBI Taxonomy" id="148309"/>
    <lineage>
        <taxon>Eukaryota</taxon>
        <taxon>Metazoa</taxon>
        <taxon>Ecdysozoa</taxon>
        <taxon>Nematoda</taxon>
        <taxon>Chromadorea</taxon>
        <taxon>Rhabditida</taxon>
        <taxon>Rhabditina</taxon>
        <taxon>Rhabditomorpha</taxon>
        <taxon>Strongyloidea</taxon>
        <taxon>Metastrongylidae</taxon>
        <taxon>Parelaphostrongylus</taxon>
    </lineage>
</organism>